<dbReference type="GO" id="GO:0006260">
    <property type="term" value="P:DNA replication"/>
    <property type="evidence" value="ECO:0007669"/>
    <property type="project" value="InterPro"/>
</dbReference>
<feature type="domain" description="ATP-cone" evidence="4">
    <location>
        <begin position="3"/>
        <end position="94"/>
    </location>
</feature>
<dbReference type="PANTHER" id="PTHR21075:SF0">
    <property type="entry name" value="ANAEROBIC RIBONUCLEOSIDE-TRIPHOSPHATE REDUCTASE"/>
    <property type="match status" value="1"/>
</dbReference>
<organism evidence="5 6">
    <name type="scientific">Natranaerobius trueperi</name>
    <dbReference type="NCBI Taxonomy" id="759412"/>
    <lineage>
        <taxon>Bacteria</taxon>
        <taxon>Bacillati</taxon>
        <taxon>Bacillota</taxon>
        <taxon>Clostridia</taxon>
        <taxon>Natranaerobiales</taxon>
        <taxon>Natranaerobiaceae</taxon>
        <taxon>Natranaerobius</taxon>
    </lineage>
</organism>
<keyword evidence="6" id="KW-1185">Reference proteome</keyword>
<dbReference type="Gene3D" id="3.20.70.20">
    <property type="match status" value="1"/>
</dbReference>
<dbReference type="InterPro" id="IPR012833">
    <property type="entry name" value="NrdD"/>
</dbReference>
<proteinExistence type="predicted"/>
<dbReference type="EMBL" id="NIQC01000004">
    <property type="protein sequence ID" value="OWZ84559.1"/>
    <property type="molecule type" value="Genomic_DNA"/>
</dbReference>
<dbReference type="GO" id="GO:0008998">
    <property type="term" value="F:ribonucleoside-triphosphate reductase (thioredoxin) activity"/>
    <property type="evidence" value="ECO:0007669"/>
    <property type="project" value="InterPro"/>
</dbReference>
<dbReference type="Pfam" id="PF03477">
    <property type="entry name" value="ATP-cone"/>
    <property type="match status" value="1"/>
</dbReference>
<dbReference type="Pfam" id="PF13597">
    <property type="entry name" value="NRDD"/>
    <property type="match status" value="1"/>
</dbReference>
<evidence type="ECO:0000256" key="1">
    <source>
        <dbReference type="ARBA" id="ARBA00022741"/>
    </source>
</evidence>
<dbReference type="CDD" id="cd01675">
    <property type="entry name" value="RNR_III"/>
    <property type="match status" value="1"/>
</dbReference>
<dbReference type="GO" id="GO:0031250">
    <property type="term" value="C:anaerobic ribonucleoside-triphosphate reductase complex"/>
    <property type="evidence" value="ECO:0007669"/>
    <property type="project" value="TreeGrafter"/>
</dbReference>
<accession>A0A226C294</accession>
<gene>
    <name evidence="5" type="primary">nrdD</name>
    <name evidence="5" type="ORF">CDO51_03315</name>
</gene>
<evidence type="ECO:0000313" key="5">
    <source>
        <dbReference type="EMBL" id="OWZ84559.1"/>
    </source>
</evidence>
<dbReference type="NCBIfam" id="NF011292">
    <property type="entry name" value="PRK14704.1"/>
    <property type="match status" value="1"/>
</dbReference>
<comment type="caution">
    <text evidence="5">The sequence shown here is derived from an EMBL/GenBank/DDBJ whole genome shotgun (WGS) entry which is preliminary data.</text>
</comment>
<protein>
    <submittedName>
        <fullName evidence="5">Anaerobic ribonucleoside-triphosphate reductase</fullName>
    </submittedName>
</protein>
<dbReference type="SUPFAM" id="SSF51998">
    <property type="entry name" value="PFL-like glycyl radical enzymes"/>
    <property type="match status" value="1"/>
</dbReference>
<keyword evidence="1 3" id="KW-0547">Nucleotide-binding</keyword>
<dbReference type="GO" id="GO:0009265">
    <property type="term" value="P:2'-deoxyribonucleotide biosynthetic process"/>
    <property type="evidence" value="ECO:0007669"/>
    <property type="project" value="TreeGrafter"/>
</dbReference>
<keyword evidence="2 3" id="KW-0067">ATP-binding</keyword>
<dbReference type="Proteomes" id="UP000214588">
    <property type="component" value="Unassembled WGS sequence"/>
</dbReference>
<reference evidence="5 6" key="1">
    <citation type="submission" date="2017-06" db="EMBL/GenBank/DDBJ databases">
        <title>Draft Genome Sequence of Natranaerobius trueperi halophilic, alkalithermophilic bacteria from soda lakes.</title>
        <authorList>
            <person name="Zhao B."/>
        </authorList>
    </citation>
    <scope>NUCLEOTIDE SEQUENCE [LARGE SCALE GENOMIC DNA]</scope>
    <source>
        <strain evidence="5 6">DSM 18760</strain>
    </source>
</reference>
<evidence type="ECO:0000256" key="2">
    <source>
        <dbReference type="ARBA" id="ARBA00022840"/>
    </source>
</evidence>
<dbReference type="OrthoDB" id="9804622at2"/>
<name>A0A226C294_9FIRM</name>
<dbReference type="PROSITE" id="PS51161">
    <property type="entry name" value="ATP_CONE"/>
    <property type="match status" value="1"/>
</dbReference>
<dbReference type="AlphaFoldDB" id="A0A226C294"/>
<evidence type="ECO:0000259" key="4">
    <source>
        <dbReference type="PROSITE" id="PS51161"/>
    </source>
</evidence>
<dbReference type="GO" id="GO:0004748">
    <property type="term" value="F:ribonucleoside-diphosphate reductase activity, thioredoxin disulfide as acceptor"/>
    <property type="evidence" value="ECO:0007669"/>
    <property type="project" value="TreeGrafter"/>
</dbReference>
<dbReference type="InterPro" id="IPR005144">
    <property type="entry name" value="ATP-cone_dom"/>
</dbReference>
<sequence length="717" mass="80897">MPSKVVKRDGREQPFDPSKITHAIKKAFSAVDKDNHSLALSLTYRVLNKLAEKGVDKPTVPRVQREVENTLMEAGHYEVARSYVIYRNDRDRIREADTKLMKELINVLETKDQENANVNGDAPMGKMLKGGSEAMKEVYFNHFAKEEHAHAHREGYIHVHDADFAAIGTTTCLQIPLDRLLEKGFNTGHGWITTPNSIESAASLSCIIFQSNQNDHHGGQSFATFDSSLAPYVRVTLDKVKKELVEYGVEENLEEKAWKQVRKRTYQAMQIFVFNLNTMHSRAGAQVPFTSINFGLDTTPEGRLVTEMLLKVYKKGLGKGETPIFPNLIFSLAQGVNKQPEDPNYDLRRLAHEVSCERLFPNYSNQDASYNAPFYYREEDPQVVAYMGCRTRVISNRRGEEVTEGRGNLSFTSINLPRVALETREIDSFYSQLKETVQLVVEQLYDRFKIQKNKKVKEFPFLMGQSLYLDSDKLSSEDTLEEALKHGTLSIGFIGLAEALKVLTGKHHGESEESFDLGLEIIKYMDGLCKEASKEYNLNYSLVATPAEGLSGRFTELDRERFGEIEGVTDKDWYSNSFHIPVEYSIGASEKIRKESAFNKYTPAGHINYVELDAAPKGNIDAFEQLVNASIDNDCGYFSVNFPVDQCLHCGNNGVIDDETCPVCGSLRIQRVRRVTGYLGVLEEVPEETGEGKTSGFNHGKFQECINRVSHLKGFKS</sequence>
<dbReference type="GO" id="GO:0005524">
    <property type="term" value="F:ATP binding"/>
    <property type="evidence" value="ECO:0007669"/>
    <property type="project" value="UniProtKB-UniRule"/>
</dbReference>
<dbReference type="PANTHER" id="PTHR21075">
    <property type="entry name" value="ANAEROBIC RIBONUCLEOSIDE-TRIPHOSPHATE REDUCTASE"/>
    <property type="match status" value="1"/>
</dbReference>
<evidence type="ECO:0000256" key="3">
    <source>
        <dbReference type="PROSITE-ProRule" id="PRU00492"/>
    </source>
</evidence>
<dbReference type="NCBIfam" id="TIGR02487">
    <property type="entry name" value="NrdD"/>
    <property type="match status" value="1"/>
</dbReference>
<evidence type="ECO:0000313" key="6">
    <source>
        <dbReference type="Proteomes" id="UP000214588"/>
    </source>
</evidence>